<sequence length="1267" mass="141615">MHLKPGEAVNASSRQTVTTQSLQAKAPFDPPSAPGVPKILEVGGHFVHLEWEKPESDGGARIQGYWVDKREVGSSSWQRVNATLCLPTQLNCANLVEGRQYEFQVTAQNEAGVSPPSTASQQVKVVDPKAATPPEIVKPLKNANCIQNHNAKFQCTITGLPKPTITWYKGAREITNGPRYRIWSEGDNHFLTVADVFGEDADEYVCRAVNRAGVKSTRAELLIMTAPKLNVPPRFRDTAYFDKGENVVIKIPFTGHPVPKITWVREGETIESGLHYHVERKERHAILTIRDASKMDSGPYRITAENELGQDSAVINIEISDRPDPPRFPAVDSIGVDSLAVSWRAPVWDGGSDITSYLVEKREHPMTSWIRVGTTRFTTMAVTGLVPGKQYEFRVYAENIYGRSEPSEPTTLVQTKAIIKKEFKKKEYPVDETGKRIRTNADHGPVKDYESYLSGGELFERITEPGYSMSEAEAAHYMRQVCEGVRHMHEQNIIHLDLKPENVMCQTRTGTDVKIIDFGLATKLDPNEVVKISTGTAEFAAPEIVEREPVGFYTDMWAVGVLAYVLLSGLSPFAGNNDIETLKNVKACDWEFDEEAFQHVSDDAKDFIRRLLNWSSFVLPIGRLSEYSSLRKLLIEKWKIYDGQFDRRQAAPRFVIKPQSAFCYEGQSVKLYCRVVACATPTVTWSRNNRELRQSVKFMKRYSGNDYYFIINRTKLEDRGEYIIRAENHYGFREEVVFLNVQPVPRVQRQPPAEAPRRREPLPYTFWQESSETAPAFTFQLRPRVMQARDTCKLLCCLSGKPTPTVKWYKDKRELSKYDYNMTHSDGVVTMEIVDCRPEDSGKYTCVATNVHGTDETSCVVIVEGEVISAEQAQLAHNFLHSGDRRYIEKPLKPAPQPIITKTKVTIDPPSKSQTQAPRPKYSPQNSIEPSKKKYGAKLGDSDSTSSRSRSATKELVLPASDSSMCAPSFARALPDAVTARDAAPLLLSCSVRGDPDPRVEWYKDGQPLHSSEVVDLKYKNSVASLAIAEVFPEDEGVYSLKAINSQGEVETKCKVTVKPAESAPSGGVKFGDKPPRIVDHAVSQIVNDGDAVTLSCRIVGAERFDVVWLHNYKEIKPSKDFQYSSEANIHKLHIAEIFPEDAGVYTCEAFNDAGESFSSCSLVVRVSGEQTATPQYTTFPTSTTVGTGEPALFTAQLEQPPLQLQWLKDGKPIDESSPRYNFTMEGATYRLEITKCNSDDSGQYQARAVGNKGDSLAAFYLNVVDN</sequence>
<organism evidence="13 14">
    <name type="scientific">Papilio machaon</name>
    <name type="common">Old World swallowtail butterfly</name>
    <dbReference type="NCBI Taxonomy" id="76193"/>
    <lineage>
        <taxon>Eukaryota</taxon>
        <taxon>Metazoa</taxon>
        <taxon>Ecdysozoa</taxon>
        <taxon>Arthropoda</taxon>
        <taxon>Hexapoda</taxon>
        <taxon>Insecta</taxon>
        <taxon>Pterygota</taxon>
        <taxon>Neoptera</taxon>
        <taxon>Endopterygota</taxon>
        <taxon>Lepidoptera</taxon>
        <taxon>Glossata</taxon>
        <taxon>Ditrysia</taxon>
        <taxon>Papilionoidea</taxon>
        <taxon>Papilionidae</taxon>
        <taxon>Papilioninae</taxon>
        <taxon>Papilio</taxon>
    </lineage>
</organism>
<evidence type="ECO:0000256" key="9">
    <source>
        <dbReference type="SAM" id="MobiDB-lite"/>
    </source>
</evidence>
<dbReference type="Pfam" id="PF00041">
    <property type="entry name" value="fn3"/>
    <property type="match status" value="2"/>
</dbReference>
<dbReference type="InterPro" id="IPR003598">
    <property type="entry name" value="Ig_sub2"/>
</dbReference>
<dbReference type="InterPro" id="IPR036116">
    <property type="entry name" value="FN3_sf"/>
</dbReference>
<evidence type="ECO:0000313" key="13">
    <source>
        <dbReference type="EMBL" id="KPJ16776.1"/>
    </source>
</evidence>
<comment type="similarity">
    <text evidence="2">Belongs to the protein kinase superfamily. CAMK Ser/Thr protein kinase family.</text>
</comment>
<dbReference type="SMART" id="SM00220">
    <property type="entry name" value="S_TKc"/>
    <property type="match status" value="1"/>
</dbReference>
<dbReference type="SUPFAM" id="SSF49265">
    <property type="entry name" value="Fibronectin type III"/>
    <property type="match status" value="2"/>
</dbReference>
<dbReference type="GO" id="GO:0045214">
    <property type="term" value="P:sarcomere organization"/>
    <property type="evidence" value="ECO:0007669"/>
    <property type="project" value="UniProtKB-ARBA"/>
</dbReference>
<keyword evidence="5" id="KW-0677">Repeat</keyword>
<dbReference type="Gene3D" id="2.60.40.10">
    <property type="entry name" value="Immunoglobulins"/>
    <property type="match status" value="9"/>
</dbReference>
<comment type="subcellular location">
    <subcellularLocation>
        <location evidence="1">Cytoplasm</location>
        <location evidence="1">Myofibril</location>
        <location evidence="1">Sarcomere</location>
    </subcellularLocation>
</comment>
<feature type="domain" description="Fibronectin type-III" evidence="12">
    <location>
        <begin position="325"/>
        <end position="418"/>
    </location>
</feature>
<feature type="domain" description="Ig-like" evidence="11">
    <location>
        <begin position="652"/>
        <end position="740"/>
    </location>
</feature>
<dbReference type="InterPro" id="IPR013783">
    <property type="entry name" value="Ig-like_fold"/>
</dbReference>
<dbReference type="InterPro" id="IPR000719">
    <property type="entry name" value="Prot_kinase_dom"/>
</dbReference>
<dbReference type="FunFam" id="2.60.40.10:FF:000097">
    <property type="entry name" value="Bent, isoform F"/>
    <property type="match status" value="1"/>
</dbReference>
<evidence type="ECO:0000259" key="11">
    <source>
        <dbReference type="PROSITE" id="PS50835"/>
    </source>
</evidence>
<dbReference type="PROSITE" id="PS50853">
    <property type="entry name" value="FN3"/>
    <property type="match status" value="2"/>
</dbReference>
<feature type="domain" description="Ig-like" evidence="11">
    <location>
        <begin position="775"/>
        <end position="862"/>
    </location>
</feature>
<keyword evidence="7" id="KW-0514">Muscle protein</keyword>
<dbReference type="GO" id="GO:0005524">
    <property type="term" value="F:ATP binding"/>
    <property type="evidence" value="ECO:0007669"/>
    <property type="project" value="InterPro"/>
</dbReference>
<dbReference type="SUPFAM" id="SSF56112">
    <property type="entry name" value="Protein kinase-like (PK-like)"/>
    <property type="match status" value="1"/>
</dbReference>
<evidence type="ECO:0000256" key="7">
    <source>
        <dbReference type="ARBA" id="ARBA00023179"/>
    </source>
</evidence>
<gene>
    <name evidence="13" type="ORF">RR48_10375</name>
</gene>
<dbReference type="PRINTS" id="PR00014">
    <property type="entry name" value="FNTYPEIII"/>
</dbReference>
<evidence type="ECO:0000256" key="3">
    <source>
        <dbReference type="ARBA" id="ARBA00022443"/>
    </source>
</evidence>
<keyword evidence="4" id="KW-0963">Cytoplasm</keyword>
<dbReference type="PANTHER" id="PTHR47633:SF7">
    <property type="entry name" value="TITIN HOMOLOG"/>
    <property type="match status" value="1"/>
</dbReference>
<dbReference type="CDD" id="cd00063">
    <property type="entry name" value="FN3"/>
    <property type="match status" value="2"/>
</dbReference>
<dbReference type="FunFam" id="2.60.40.10:FF:000559">
    <property type="entry name" value="Uncharacterized protein, isoform J"/>
    <property type="match status" value="1"/>
</dbReference>
<dbReference type="Pfam" id="PF07679">
    <property type="entry name" value="I-set"/>
    <property type="match status" value="7"/>
</dbReference>
<dbReference type="FunFam" id="2.60.40.10:FF:000466">
    <property type="entry name" value="Uncharacterized protein, isoform H"/>
    <property type="match status" value="1"/>
</dbReference>
<feature type="domain" description="Ig-like" evidence="11">
    <location>
        <begin position="1076"/>
        <end position="1159"/>
    </location>
</feature>
<feature type="domain" description="Ig-like" evidence="11">
    <location>
        <begin position="134"/>
        <end position="222"/>
    </location>
</feature>
<evidence type="ECO:0000313" key="14">
    <source>
        <dbReference type="Proteomes" id="UP000053240"/>
    </source>
</evidence>
<dbReference type="InterPro" id="IPR013098">
    <property type="entry name" value="Ig_I-set"/>
</dbReference>
<dbReference type="Proteomes" id="UP000053240">
    <property type="component" value="Unassembled WGS sequence"/>
</dbReference>
<dbReference type="FunFam" id="2.60.40.10:FF:000553">
    <property type="entry name" value="Uncharacterized protein, isoform J"/>
    <property type="match status" value="1"/>
</dbReference>
<feature type="domain" description="Protein kinase" evidence="10">
    <location>
        <begin position="328"/>
        <end position="635"/>
    </location>
</feature>
<dbReference type="InterPro" id="IPR003961">
    <property type="entry name" value="FN3_dom"/>
</dbReference>
<dbReference type="PANTHER" id="PTHR47633">
    <property type="entry name" value="IMMUNOGLOBULIN"/>
    <property type="match status" value="1"/>
</dbReference>
<keyword evidence="8" id="KW-0393">Immunoglobulin domain</keyword>
<evidence type="ECO:0000256" key="8">
    <source>
        <dbReference type="ARBA" id="ARBA00023319"/>
    </source>
</evidence>
<dbReference type="PROSITE" id="PS50835">
    <property type="entry name" value="IG_LIKE"/>
    <property type="match status" value="7"/>
</dbReference>
<feature type="compositionally biased region" description="Polar residues" evidence="9">
    <location>
        <begin position="911"/>
        <end position="929"/>
    </location>
</feature>
<evidence type="ECO:0000256" key="1">
    <source>
        <dbReference type="ARBA" id="ARBA00004204"/>
    </source>
</evidence>
<dbReference type="STRING" id="76193.A0A194RLB7"/>
<dbReference type="InterPro" id="IPR011009">
    <property type="entry name" value="Kinase-like_dom_sf"/>
</dbReference>
<evidence type="ECO:0000259" key="12">
    <source>
        <dbReference type="PROSITE" id="PS50853"/>
    </source>
</evidence>
<dbReference type="GO" id="GO:0004672">
    <property type="term" value="F:protein kinase activity"/>
    <property type="evidence" value="ECO:0007669"/>
    <property type="project" value="InterPro"/>
</dbReference>
<dbReference type="AlphaFoldDB" id="A0A194RLB7"/>
<evidence type="ECO:0000259" key="10">
    <source>
        <dbReference type="PROSITE" id="PS50011"/>
    </source>
</evidence>
<dbReference type="PROSITE" id="PS50011">
    <property type="entry name" value="PROTEIN_KINASE_DOM"/>
    <property type="match status" value="1"/>
</dbReference>
<dbReference type="GO" id="GO:0030017">
    <property type="term" value="C:sarcomere"/>
    <property type="evidence" value="ECO:0007669"/>
    <property type="project" value="UniProtKB-SubCell"/>
</dbReference>
<dbReference type="SUPFAM" id="SSF48726">
    <property type="entry name" value="Immunoglobulin"/>
    <property type="match status" value="7"/>
</dbReference>
<dbReference type="PROSITE" id="PS00108">
    <property type="entry name" value="PROTEIN_KINASE_ST"/>
    <property type="match status" value="1"/>
</dbReference>
<proteinExistence type="inferred from homology"/>
<evidence type="ECO:0000256" key="5">
    <source>
        <dbReference type="ARBA" id="ARBA00022737"/>
    </source>
</evidence>
<dbReference type="GO" id="GO:0007525">
    <property type="term" value="P:somatic muscle development"/>
    <property type="evidence" value="ECO:0007669"/>
    <property type="project" value="UniProtKB-ARBA"/>
</dbReference>
<dbReference type="FunFam" id="2.60.40.10:FF:000460">
    <property type="entry name" value="Bent, isoform J"/>
    <property type="match status" value="1"/>
</dbReference>
<protein>
    <submittedName>
        <fullName evidence="13">Twitchin</fullName>
    </submittedName>
</protein>
<dbReference type="SMART" id="SM00060">
    <property type="entry name" value="FN3"/>
    <property type="match status" value="2"/>
</dbReference>
<feature type="region of interest" description="Disordered" evidence="9">
    <location>
        <begin position="890"/>
        <end position="956"/>
    </location>
</feature>
<dbReference type="InterPro" id="IPR003599">
    <property type="entry name" value="Ig_sub"/>
</dbReference>
<reference evidence="13 14" key="1">
    <citation type="journal article" date="2015" name="Nat. Commun.">
        <title>Outbred genome sequencing and CRISPR/Cas9 gene editing in butterflies.</title>
        <authorList>
            <person name="Li X."/>
            <person name="Fan D."/>
            <person name="Zhang W."/>
            <person name="Liu G."/>
            <person name="Zhang L."/>
            <person name="Zhao L."/>
            <person name="Fang X."/>
            <person name="Chen L."/>
            <person name="Dong Y."/>
            <person name="Chen Y."/>
            <person name="Ding Y."/>
            <person name="Zhao R."/>
            <person name="Feng M."/>
            <person name="Zhu Y."/>
            <person name="Feng Y."/>
            <person name="Jiang X."/>
            <person name="Zhu D."/>
            <person name="Xiang H."/>
            <person name="Feng X."/>
            <person name="Li S."/>
            <person name="Wang J."/>
            <person name="Zhang G."/>
            <person name="Kronforst M.R."/>
            <person name="Wang W."/>
        </authorList>
    </citation>
    <scope>NUCLEOTIDE SEQUENCE [LARGE SCALE GENOMIC DNA]</scope>
    <source>
        <strain evidence="13">Ya'a_city_454_Pm</strain>
        <tissue evidence="13">Whole body</tissue>
    </source>
</reference>
<evidence type="ECO:0000256" key="2">
    <source>
        <dbReference type="ARBA" id="ARBA00006692"/>
    </source>
</evidence>
<evidence type="ECO:0000256" key="4">
    <source>
        <dbReference type="ARBA" id="ARBA00022490"/>
    </source>
</evidence>
<feature type="domain" description="Fibronectin type-III" evidence="12">
    <location>
        <begin position="33"/>
        <end position="128"/>
    </location>
</feature>
<dbReference type="InterPro" id="IPR036179">
    <property type="entry name" value="Ig-like_dom_sf"/>
</dbReference>
<dbReference type="InterPro" id="IPR008271">
    <property type="entry name" value="Ser/Thr_kinase_AS"/>
</dbReference>
<feature type="domain" description="Ig-like" evidence="11">
    <location>
        <begin position="1175"/>
        <end position="1258"/>
    </location>
</feature>
<dbReference type="SMART" id="SM00408">
    <property type="entry name" value="IGc2"/>
    <property type="match status" value="7"/>
</dbReference>
<feature type="compositionally biased region" description="Polar residues" evidence="9">
    <location>
        <begin position="10"/>
        <end position="23"/>
    </location>
</feature>
<keyword evidence="3" id="KW-0728">SH3 domain</keyword>
<keyword evidence="14" id="KW-1185">Reference proteome</keyword>
<dbReference type="InterPro" id="IPR007110">
    <property type="entry name" value="Ig-like_dom"/>
</dbReference>
<feature type="domain" description="Ig-like" evidence="11">
    <location>
        <begin position="227"/>
        <end position="320"/>
    </location>
</feature>
<dbReference type="Pfam" id="PF00069">
    <property type="entry name" value="Pkinase"/>
    <property type="match status" value="1"/>
</dbReference>
<accession>A0A194RLB7</accession>
<feature type="domain" description="Ig-like" evidence="11">
    <location>
        <begin position="968"/>
        <end position="1057"/>
    </location>
</feature>
<feature type="region of interest" description="Disordered" evidence="9">
    <location>
        <begin position="1"/>
        <end position="37"/>
    </location>
</feature>
<dbReference type="FunFam" id="2.60.40.10:FF:000147">
    <property type="entry name" value="Myosin light chain kinase"/>
    <property type="match status" value="1"/>
</dbReference>
<dbReference type="EMBL" id="KQ460207">
    <property type="protein sequence ID" value="KPJ16776.1"/>
    <property type="molecule type" value="Genomic_DNA"/>
</dbReference>
<dbReference type="InParanoid" id="A0A194RLB7"/>
<evidence type="ECO:0000256" key="6">
    <source>
        <dbReference type="ARBA" id="ARBA00023157"/>
    </source>
</evidence>
<keyword evidence="6" id="KW-1015">Disulfide bond</keyword>
<dbReference type="FunFam" id="2.60.40.10:FF:000345">
    <property type="entry name" value="Muscle M-line assembly protein unc-89"/>
    <property type="match status" value="1"/>
</dbReference>
<name>A0A194RLB7_PAPMA</name>
<dbReference type="Gene3D" id="1.10.510.10">
    <property type="entry name" value="Transferase(Phosphotransferase) domain 1"/>
    <property type="match status" value="1"/>
</dbReference>
<dbReference type="SMART" id="SM00409">
    <property type="entry name" value="IG"/>
    <property type="match status" value="7"/>
</dbReference>
<dbReference type="FunFam" id="2.60.40.10:FF:000127">
    <property type="entry name" value="titin isoform X1"/>
    <property type="match status" value="1"/>
</dbReference>